<keyword evidence="8" id="KW-0769">Symport</keyword>
<feature type="transmembrane region" description="Helical" evidence="8">
    <location>
        <begin position="303"/>
        <end position="324"/>
    </location>
</feature>
<accession>A0A8K0V5B8</accession>
<keyword evidence="7 8" id="KW-0472">Membrane</keyword>
<evidence type="ECO:0000256" key="8">
    <source>
        <dbReference type="RuleBase" id="RU363064"/>
    </source>
</evidence>
<dbReference type="PRINTS" id="PR00175">
    <property type="entry name" value="NAALASMPORT"/>
</dbReference>
<reference evidence="10" key="1">
    <citation type="submission" date="2021-01" db="EMBL/GenBank/DDBJ databases">
        <title>Intestinitalea alba gen. nov., sp. nov., a novel genus of the family Enterobacteriaceae, isolated from the gut of the plastic-eating mealworm Tenebrio molitor L.</title>
        <authorList>
            <person name="Yang Y."/>
        </authorList>
    </citation>
    <scope>NUCLEOTIDE SEQUENCE</scope>
    <source>
        <strain evidence="10">BIT-L3</strain>
    </source>
</reference>
<evidence type="ECO:0000256" key="7">
    <source>
        <dbReference type="ARBA" id="ARBA00023136"/>
    </source>
</evidence>
<keyword evidence="3 8" id="KW-0813">Transport</keyword>
<dbReference type="AlphaFoldDB" id="A0A8K0V5B8"/>
<evidence type="ECO:0000256" key="9">
    <source>
        <dbReference type="SAM" id="MobiDB-lite"/>
    </source>
</evidence>
<feature type="transmembrane region" description="Helical" evidence="8">
    <location>
        <begin position="172"/>
        <end position="194"/>
    </location>
</feature>
<keyword evidence="6 8" id="KW-1133">Transmembrane helix</keyword>
<dbReference type="RefSeq" id="WP_238713907.1">
    <property type="nucleotide sequence ID" value="NZ_JAEPBH010000023.1"/>
</dbReference>
<dbReference type="Pfam" id="PF01235">
    <property type="entry name" value="Na_Ala_symp"/>
    <property type="match status" value="1"/>
</dbReference>
<dbReference type="Proteomes" id="UP000659047">
    <property type="component" value="Unassembled WGS sequence"/>
</dbReference>
<evidence type="ECO:0000313" key="11">
    <source>
        <dbReference type="Proteomes" id="UP000659047"/>
    </source>
</evidence>
<evidence type="ECO:0000256" key="6">
    <source>
        <dbReference type="ARBA" id="ARBA00022989"/>
    </source>
</evidence>
<evidence type="ECO:0000256" key="3">
    <source>
        <dbReference type="ARBA" id="ARBA00022448"/>
    </source>
</evidence>
<comment type="caution">
    <text evidence="10">The sequence shown here is derived from an EMBL/GenBank/DDBJ whole genome shotgun (WGS) entry which is preliminary data.</text>
</comment>
<dbReference type="InterPro" id="IPR001463">
    <property type="entry name" value="Na/Ala_symport"/>
</dbReference>
<gene>
    <name evidence="10" type="ORF">JJB97_10185</name>
</gene>
<evidence type="ECO:0000313" key="10">
    <source>
        <dbReference type="EMBL" id="MBK4715693.1"/>
    </source>
</evidence>
<sequence>MRDFLLFINDLLWGSIMFYLLTGAGLWFLWHIWRIPLRYFNTFFDTLKNRPRVENGSITPFQALTIALAARAGSGNLAAAALALVAGGPGAIFWMGIAGLFGMAIIFAESALAQLYRRRNNKGYFRGGPSWYMEHGLGMYWVARIFAVLLVLTFGFIFNALQASSISKIVNYSFNIPPSVTAATMAVIVVLAIRQGIQGVARITQWLVPLLTVIWLLPCLGIIFWNIGRLPDIISTIISSAFGWHSAAAGAFGYTLGQALNNGFQHGSFSSDAGQGSTPNVAAASSSTPAHPVSQGIVQLMGVFIDTLAISTLTATLVLLSGMLETDTLRLNGHMLVYHAMTRLLGQQGGEFITLMFCGFAVISVSANIVYAENSLSFLMKLKSCQKTIFRICVAGMIALSCFVSIPGMWQLAKVAMALLSVINLSAILLLTPALKIIVNDWLRQRSLGLTPTFDSSHYPELHGQLEPDAWTEPDNASEFNRSHWR</sequence>
<keyword evidence="11" id="KW-1185">Reference proteome</keyword>
<evidence type="ECO:0000256" key="5">
    <source>
        <dbReference type="ARBA" id="ARBA00022692"/>
    </source>
</evidence>
<feature type="transmembrane region" description="Helical" evidence="8">
    <location>
        <begin position="233"/>
        <end position="256"/>
    </location>
</feature>
<dbReference type="GO" id="GO:0005283">
    <property type="term" value="F:amino acid:sodium symporter activity"/>
    <property type="evidence" value="ECO:0007669"/>
    <property type="project" value="InterPro"/>
</dbReference>
<keyword evidence="8" id="KW-0997">Cell inner membrane</keyword>
<dbReference type="NCBIfam" id="TIGR00835">
    <property type="entry name" value="agcS"/>
    <property type="match status" value="1"/>
</dbReference>
<feature type="transmembrane region" description="Helical" evidence="8">
    <location>
        <begin position="392"/>
        <end position="410"/>
    </location>
</feature>
<name>A0A8K0V5B8_9ENTR</name>
<protein>
    <submittedName>
        <fullName evidence="10">Sodium:alanine symporter family protein</fullName>
    </submittedName>
</protein>
<dbReference type="EMBL" id="JAEPBH010000023">
    <property type="protein sequence ID" value="MBK4715693.1"/>
    <property type="molecule type" value="Genomic_DNA"/>
</dbReference>
<feature type="transmembrane region" description="Helical" evidence="8">
    <location>
        <begin position="137"/>
        <end position="160"/>
    </location>
</feature>
<evidence type="ECO:0000256" key="2">
    <source>
        <dbReference type="ARBA" id="ARBA00009261"/>
    </source>
</evidence>
<keyword evidence="5 8" id="KW-0812">Transmembrane</keyword>
<feature type="transmembrane region" description="Helical" evidence="8">
    <location>
        <begin position="12"/>
        <end position="33"/>
    </location>
</feature>
<organism evidence="10 11">
    <name type="scientific">Tenebrionibacter intestinalis</name>
    <dbReference type="NCBI Taxonomy" id="2799638"/>
    <lineage>
        <taxon>Bacteria</taxon>
        <taxon>Pseudomonadati</taxon>
        <taxon>Pseudomonadota</taxon>
        <taxon>Gammaproteobacteria</taxon>
        <taxon>Enterobacterales</taxon>
        <taxon>Enterobacteriaceae</taxon>
        <taxon>Tenebrionibacter/Tenebrionicola group</taxon>
        <taxon>Tenebrionibacter</taxon>
    </lineage>
</organism>
<dbReference type="PANTHER" id="PTHR30330">
    <property type="entry name" value="AGSS FAMILY TRANSPORTER, SODIUM-ALANINE"/>
    <property type="match status" value="1"/>
</dbReference>
<feature type="transmembrane region" description="Helical" evidence="8">
    <location>
        <begin position="92"/>
        <end position="116"/>
    </location>
</feature>
<feature type="region of interest" description="Disordered" evidence="9">
    <location>
        <begin position="466"/>
        <end position="486"/>
    </location>
</feature>
<feature type="transmembrane region" description="Helical" evidence="8">
    <location>
        <begin position="352"/>
        <end position="371"/>
    </location>
</feature>
<keyword evidence="4" id="KW-1003">Cell membrane</keyword>
<dbReference type="GO" id="GO:0005886">
    <property type="term" value="C:plasma membrane"/>
    <property type="evidence" value="ECO:0007669"/>
    <property type="project" value="UniProtKB-SubCell"/>
</dbReference>
<feature type="transmembrane region" description="Helical" evidence="8">
    <location>
        <begin position="416"/>
        <end position="439"/>
    </location>
</feature>
<comment type="similarity">
    <text evidence="2 8">Belongs to the alanine or glycine:cation symporter (AGCS) (TC 2.A.25) family.</text>
</comment>
<feature type="transmembrane region" description="Helical" evidence="8">
    <location>
        <begin position="206"/>
        <end position="227"/>
    </location>
</feature>
<comment type="subcellular location">
    <subcellularLocation>
        <location evidence="8">Cell inner membrane</location>
        <topology evidence="8">Multi-pass membrane protein</topology>
    </subcellularLocation>
    <subcellularLocation>
        <location evidence="1">Cell membrane</location>
        <topology evidence="1">Multi-pass membrane protein</topology>
    </subcellularLocation>
</comment>
<dbReference type="PANTHER" id="PTHR30330:SF1">
    <property type="entry name" value="AMINO-ACID CARRIER PROTEIN ALST"/>
    <property type="match status" value="1"/>
</dbReference>
<proteinExistence type="inferred from homology"/>
<evidence type="ECO:0000256" key="4">
    <source>
        <dbReference type="ARBA" id="ARBA00022475"/>
    </source>
</evidence>
<evidence type="ECO:0000256" key="1">
    <source>
        <dbReference type="ARBA" id="ARBA00004651"/>
    </source>
</evidence>